<keyword evidence="2 3" id="KW-0040">ANK repeat</keyword>
<feature type="domain" description="GPI inositol-deacylase winged helix" evidence="4">
    <location>
        <begin position="47"/>
        <end position="124"/>
    </location>
</feature>
<feature type="repeat" description="ANK" evidence="3">
    <location>
        <begin position="621"/>
        <end position="653"/>
    </location>
</feature>
<feature type="repeat" description="ANK" evidence="3">
    <location>
        <begin position="554"/>
        <end position="586"/>
    </location>
</feature>
<dbReference type="InterPro" id="IPR036770">
    <property type="entry name" value="Ankyrin_rpt-contain_sf"/>
</dbReference>
<sequence>MDTVCEQGTLHHVKQALHQLPKSVTTAFKASVEQIKRMAGVRNKRSGYLLARHVLTWVTHARRPLTVDQLRHSYAVQVDDTYFSADCLPDELDLLSVCAGLVVVNPSTRTVGLIHESAEAYVRDHRLVYEQADLMMAKICLRYLLFDGSTEGRECDRPLSQYAASYWMAHLGPEEEADAEAEDLAIRFLKDSAKVQTAFRSMTGSTCPAFDGISGLHASVYLDRPRLIERLLDSEGLDVNAAAADGQTALHWAAHHGRSAAARVLTKRTADPDRQDRHKDTPLHIALLSAGEVSEDVVQALVDARPRMDIPGQRGHTALGWAVKHATLSVAKILLRGLEDVNAEITPGFPALREVMQERGGNELHELVDILLAKGTDPNWQSTSTDWTPLKGAVEREDPELVVQLLGKKARVNLRGHDSGYTALREGVCYSRQSMVQLLIEHGADVKDRFDDGSTPLTTAISVDNEAIMRMLLQHGAPVNEKLINGSTPLIEAVKRNAPGLVWMLLESGAFPDERDDEGSTALHHATKRAKSAGGASLWLLLRTGPNVELRDNDRLSPLDWAVEMNDLSAAWLLCEHGADPDADDDVGGLTALCRASGLGHRELVRFLLDRGATADRVDNAGHAALHHAAWKGHGEVVELLASRGATVDSRDAEGKTALVIAARTGALDMLRVLLQHGASTDIGNTDGMNALHFAASYKFNDGLRLLLEKTTDPNLPDRKGTAPLHWAAYHGDAETIRVLAAGGADIDARTNKTHMTPLMLAVMGRRNDVVLALLEAKAKMELRDTQGVTAREHAVRLGHDDIVKILDGFAAGKT</sequence>
<protein>
    <recommendedName>
        <fullName evidence="4">GPI inositol-deacylase winged helix domain-containing protein</fullName>
    </recommendedName>
</protein>
<evidence type="ECO:0000256" key="2">
    <source>
        <dbReference type="ARBA" id="ARBA00023043"/>
    </source>
</evidence>
<evidence type="ECO:0000256" key="1">
    <source>
        <dbReference type="ARBA" id="ARBA00022737"/>
    </source>
</evidence>
<dbReference type="SUPFAM" id="SSF48403">
    <property type="entry name" value="Ankyrin repeat"/>
    <property type="match status" value="2"/>
</dbReference>
<dbReference type="Pfam" id="PF00023">
    <property type="entry name" value="Ank"/>
    <property type="match status" value="1"/>
</dbReference>
<feature type="repeat" description="ANK" evidence="3">
    <location>
        <begin position="452"/>
        <end position="480"/>
    </location>
</feature>
<feature type="repeat" description="ANK" evidence="3">
    <location>
        <begin position="720"/>
        <end position="752"/>
    </location>
</feature>
<evidence type="ECO:0000313" key="5">
    <source>
        <dbReference type="EMBL" id="KAL1877363.1"/>
    </source>
</evidence>
<dbReference type="PROSITE" id="PS50297">
    <property type="entry name" value="ANK_REP_REGION"/>
    <property type="match status" value="9"/>
</dbReference>
<evidence type="ECO:0000313" key="6">
    <source>
        <dbReference type="Proteomes" id="UP001586593"/>
    </source>
</evidence>
<dbReference type="InterPro" id="IPR002110">
    <property type="entry name" value="Ankyrin_rpt"/>
</dbReference>
<dbReference type="PRINTS" id="PR01415">
    <property type="entry name" value="ANKYRIN"/>
</dbReference>
<dbReference type="Pfam" id="PF13637">
    <property type="entry name" value="Ank_4"/>
    <property type="match status" value="1"/>
</dbReference>
<proteinExistence type="predicted"/>
<dbReference type="PANTHER" id="PTHR24198:SF165">
    <property type="entry name" value="ANKYRIN REPEAT-CONTAINING PROTEIN-RELATED"/>
    <property type="match status" value="1"/>
</dbReference>
<gene>
    <name evidence="5" type="ORF">VTK73DRAFT_8658</name>
</gene>
<dbReference type="Gene3D" id="1.25.40.20">
    <property type="entry name" value="Ankyrin repeat-containing domain"/>
    <property type="match status" value="6"/>
</dbReference>
<dbReference type="EMBL" id="JAZHXJ010000065">
    <property type="protein sequence ID" value="KAL1877363.1"/>
    <property type="molecule type" value="Genomic_DNA"/>
</dbReference>
<dbReference type="Proteomes" id="UP001586593">
    <property type="component" value="Unassembled WGS sequence"/>
</dbReference>
<keyword evidence="1" id="KW-0677">Repeat</keyword>
<reference evidence="5 6" key="1">
    <citation type="journal article" date="2024" name="Commun. Biol.">
        <title>Comparative genomic analysis of thermophilic fungi reveals convergent evolutionary adaptations and gene losses.</title>
        <authorList>
            <person name="Steindorff A.S."/>
            <person name="Aguilar-Pontes M.V."/>
            <person name="Robinson A.J."/>
            <person name="Andreopoulos B."/>
            <person name="LaButti K."/>
            <person name="Kuo A."/>
            <person name="Mondo S."/>
            <person name="Riley R."/>
            <person name="Otillar R."/>
            <person name="Haridas S."/>
            <person name="Lipzen A."/>
            <person name="Grimwood J."/>
            <person name="Schmutz J."/>
            <person name="Clum A."/>
            <person name="Reid I.D."/>
            <person name="Moisan M.C."/>
            <person name="Butler G."/>
            <person name="Nguyen T.T.M."/>
            <person name="Dewar K."/>
            <person name="Conant G."/>
            <person name="Drula E."/>
            <person name="Henrissat B."/>
            <person name="Hansel C."/>
            <person name="Singer S."/>
            <person name="Hutchinson M.I."/>
            <person name="de Vries R.P."/>
            <person name="Natvig D.O."/>
            <person name="Powell A.J."/>
            <person name="Tsang A."/>
            <person name="Grigoriev I.V."/>
        </authorList>
    </citation>
    <scope>NUCLEOTIDE SEQUENCE [LARGE SCALE GENOMIC DNA]</scope>
    <source>
        <strain evidence="5 6">ATCC 24622</strain>
    </source>
</reference>
<dbReference type="PROSITE" id="PS50088">
    <property type="entry name" value="ANK_REPEAT"/>
    <property type="match status" value="12"/>
</dbReference>
<feature type="repeat" description="ANK" evidence="3">
    <location>
        <begin position="518"/>
        <end position="553"/>
    </location>
</feature>
<dbReference type="InterPro" id="IPR054471">
    <property type="entry name" value="GPIID_WHD"/>
</dbReference>
<accession>A0ABR3XP11</accession>
<name>A0ABR3XP11_9PEZI</name>
<dbReference type="PANTHER" id="PTHR24198">
    <property type="entry name" value="ANKYRIN REPEAT AND PROTEIN KINASE DOMAIN-CONTAINING PROTEIN"/>
    <property type="match status" value="1"/>
</dbReference>
<evidence type="ECO:0000259" key="4">
    <source>
        <dbReference type="Pfam" id="PF22939"/>
    </source>
</evidence>
<feature type="repeat" description="ANK" evidence="3">
    <location>
        <begin position="245"/>
        <end position="277"/>
    </location>
</feature>
<organism evidence="5 6">
    <name type="scientific">Phialemonium thermophilum</name>
    <dbReference type="NCBI Taxonomy" id="223376"/>
    <lineage>
        <taxon>Eukaryota</taxon>
        <taxon>Fungi</taxon>
        <taxon>Dikarya</taxon>
        <taxon>Ascomycota</taxon>
        <taxon>Pezizomycotina</taxon>
        <taxon>Sordariomycetes</taxon>
        <taxon>Sordariomycetidae</taxon>
        <taxon>Cephalothecales</taxon>
        <taxon>Cephalothecaceae</taxon>
        <taxon>Phialemonium</taxon>
    </lineage>
</organism>
<feature type="repeat" description="ANK" evidence="3">
    <location>
        <begin position="485"/>
        <end position="517"/>
    </location>
</feature>
<feature type="repeat" description="ANK" evidence="3">
    <location>
        <begin position="754"/>
        <end position="786"/>
    </location>
</feature>
<feature type="repeat" description="ANK" evidence="3">
    <location>
        <begin position="687"/>
        <end position="719"/>
    </location>
</feature>
<feature type="repeat" description="ANK" evidence="3">
    <location>
        <begin position="654"/>
        <end position="686"/>
    </location>
</feature>
<feature type="repeat" description="ANK" evidence="3">
    <location>
        <begin position="588"/>
        <end position="620"/>
    </location>
</feature>
<dbReference type="Pfam" id="PF22939">
    <property type="entry name" value="WHD_GPIID"/>
    <property type="match status" value="1"/>
</dbReference>
<keyword evidence="6" id="KW-1185">Reference proteome</keyword>
<evidence type="ECO:0000256" key="3">
    <source>
        <dbReference type="PROSITE-ProRule" id="PRU00023"/>
    </source>
</evidence>
<feature type="repeat" description="ANK" evidence="3">
    <location>
        <begin position="419"/>
        <end position="451"/>
    </location>
</feature>
<dbReference type="SMART" id="SM00248">
    <property type="entry name" value="ANK"/>
    <property type="match status" value="17"/>
</dbReference>
<dbReference type="Pfam" id="PF12796">
    <property type="entry name" value="Ank_2"/>
    <property type="match status" value="5"/>
</dbReference>
<comment type="caution">
    <text evidence="5">The sequence shown here is derived from an EMBL/GenBank/DDBJ whole genome shotgun (WGS) entry which is preliminary data.</text>
</comment>